<gene>
    <name evidence="2" type="ORF">MCOR_51483</name>
</gene>
<dbReference type="SUPFAM" id="SSF88723">
    <property type="entry name" value="PIN domain-like"/>
    <property type="match status" value="1"/>
</dbReference>
<reference evidence="2 3" key="1">
    <citation type="submission" date="2020-06" db="EMBL/GenBank/DDBJ databases">
        <authorList>
            <person name="Li R."/>
            <person name="Bekaert M."/>
        </authorList>
    </citation>
    <scope>NUCLEOTIDE SEQUENCE [LARGE SCALE GENOMIC DNA]</scope>
    <source>
        <strain evidence="3">wild</strain>
    </source>
</reference>
<evidence type="ECO:0000313" key="2">
    <source>
        <dbReference type="EMBL" id="CAC5419096.1"/>
    </source>
</evidence>
<comment type="similarity">
    <text evidence="1">Belongs to the asteroid family.</text>
</comment>
<dbReference type="PANTHER" id="PTHR15665:SF1">
    <property type="entry name" value="PROTEIN ASTEROID HOMOLOG 1"/>
    <property type="match status" value="1"/>
</dbReference>
<dbReference type="InterPro" id="IPR026832">
    <property type="entry name" value="Asteroid"/>
</dbReference>
<dbReference type="Proteomes" id="UP000507470">
    <property type="component" value="Unassembled WGS sequence"/>
</dbReference>
<dbReference type="EMBL" id="CACVKT020008990">
    <property type="protein sequence ID" value="CAC5419096.1"/>
    <property type="molecule type" value="Genomic_DNA"/>
</dbReference>
<protein>
    <submittedName>
        <fullName evidence="2">Uncharacterized protein</fullName>
    </submittedName>
</protein>
<sequence length="648" mass="75832">MGVPSIITLAERNPSFWEVCNFHDVELVIDGNCLFHFLYKYLSIDTLGNFSEYAEKLEVFFMWLINREITPYVIFDGAYDIDDKKIETVKSRAQRRIVNPEEYTPILAKVTFTNILDKLEIRYIKCDFEADRDIQMLANDLKCPVLSLDSDFYIFDVHFGYIPFDSLPLRSIFEGTDNQNFKIKAYVIENLWKKFPFLRCNMALFATALGNDYLSKNSNVLQNAYRSDTFRLPRCKTEVSDLFEIPNKKGEPYFITIRKVLYWMCRYKDAERGKRQLLYFCNNDSKEEYMVTRSIRVFTEPDNYTSYNLNALLQERQSGSLDMSVIPSHVPKWITDSHRRGAIPDFLLNTLIHKRNILLSQVEGSHVISSHECSLSIRKVIYALLLGTEQIVTEHDRHKISLCEFQRESDTRVTCVLSDIPNMSRELKIQLLVEALWCPMPSDSICGILGQTHLFLMITTYWVRMAKPTIDINFLKSVLISYLLFSTTQRNEIGDLKIDIRDDDILYKRNSHTDDRKGVEGKGFEILHSKYLHSDVRLNDLYSAVTGFAGRYIKTNRDNISNIIRTFAQFQSCILYTTYLNQLLNNLLENVNPAFVFNGKFLHDMYYTLRETKEDIIGHYLASEKCRFERFNNMLQFVQENVYIGDNE</sequence>
<dbReference type="OrthoDB" id="6063510at2759"/>
<dbReference type="InterPro" id="IPR029060">
    <property type="entry name" value="PIN-like_dom_sf"/>
</dbReference>
<proteinExistence type="inferred from homology"/>
<keyword evidence="3" id="KW-1185">Reference proteome</keyword>
<accession>A0A6J8EGI7</accession>
<organism evidence="2 3">
    <name type="scientific">Mytilus coruscus</name>
    <name type="common">Sea mussel</name>
    <dbReference type="NCBI Taxonomy" id="42192"/>
    <lineage>
        <taxon>Eukaryota</taxon>
        <taxon>Metazoa</taxon>
        <taxon>Spiralia</taxon>
        <taxon>Lophotrochozoa</taxon>
        <taxon>Mollusca</taxon>
        <taxon>Bivalvia</taxon>
        <taxon>Autobranchia</taxon>
        <taxon>Pteriomorphia</taxon>
        <taxon>Mytilida</taxon>
        <taxon>Mytiloidea</taxon>
        <taxon>Mytilidae</taxon>
        <taxon>Mytilinae</taxon>
        <taxon>Mytilus</taxon>
    </lineage>
</organism>
<dbReference type="Gene3D" id="3.40.50.1010">
    <property type="entry name" value="5'-nuclease"/>
    <property type="match status" value="1"/>
</dbReference>
<name>A0A6J8EGI7_MYTCO</name>
<evidence type="ECO:0000256" key="1">
    <source>
        <dbReference type="ARBA" id="ARBA00007398"/>
    </source>
</evidence>
<dbReference type="PANTHER" id="PTHR15665">
    <property type="entry name" value="ASTEROID PROTEIN"/>
    <property type="match status" value="1"/>
</dbReference>
<evidence type="ECO:0000313" key="3">
    <source>
        <dbReference type="Proteomes" id="UP000507470"/>
    </source>
</evidence>
<dbReference type="AlphaFoldDB" id="A0A6J8EGI7"/>